<sequence length="359" mass="42002">MIPGRNSLPALSLMPRKHCSSSYYLRAIHTSRFLNHMSIAMAAYSQEFEKRYARLTHIAHLLENSKSRLITRRKQKRLKIHLNPLDINSGRTSSTVFPYFLPRTGVSSIFDLKHDSHARDAFLQCQGKYNGFKDWMHGTEDSQQGMEWRLATKLERAYYRYREECLSVDERKLLRKKNRLEGNESIRQKEYPRYKDAWSKHPTHEERHWLGSVKIDQSGDDGCPSTTEVLVLVMRILNGMAYQHKWNIDKKDPELKSGCAPKKLFHMYPTMIVTIDPRGKARVLWAYFDGTLHVQFSRLLDFGQFAIQPPSGKRYLNCIDVRKYFEMMDILVKWAWPVIQGDTTRPFALPPIAESSDED</sequence>
<dbReference type="GeneID" id="34614193"/>
<accession>A0A1L9SE20</accession>
<dbReference type="Proteomes" id="UP000184188">
    <property type="component" value="Unassembled WGS sequence"/>
</dbReference>
<evidence type="ECO:0000313" key="2">
    <source>
        <dbReference type="Proteomes" id="UP000184188"/>
    </source>
</evidence>
<reference evidence="2" key="1">
    <citation type="journal article" date="2017" name="Genome Biol.">
        <title>Comparative genomics reveals high biological diversity and specific adaptations in the industrially and medically important fungal genus Aspergillus.</title>
        <authorList>
            <person name="de Vries R.P."/>
            <person name="Riley R."/>
            <person name="Wiebenga A."/>
            <person name="Aguilar-Osorio G."/>
            <person name="Amillis S."/>
            <person name="Uchima C.A."/>
            <person name="Anderluh G."/>
            <person name="Asadollahi M."/>
            <person name="Askin M."/>
            <person name="Barry K."/>
            <person name="Battaglia E."/>
            <person name="Bayram O."/>
            <person name="Benocci T."/>
            <person name="Braus-Stromeyer S.A."/>
            <person name="Caldana C."/>
            <person name="Canovas D."/>
            <person name="Cerqueira G.C."/>
            <person name="Chen F."/>
            <person name="Chen W."/>
            <person name="Choi C."/>
            <person name="Clum A."/>
            <person name="Dos Santos R.A."/>
            <person name="Damasio A.R."/>
            <person name="Diallinas G."/>
            <person name="Emri T."/>
            <person name="Fekete E."/>
            <person name="Flipphi M."/>
            <person name="Freyberg S."/>
            <person name="Gallo A."/>
            <person name="Gournas C."/>
            <person name="Habgood R."/>
            <person name="Hainaut M."/>
            <person name="Harispe M.L."/>
            <person name="Henrissat B."/>
            <person name="Hilden K.S."/>
            <person name="Hope R."/>
            <person name="Hossain A."/>
            <person name="Karabika E."/>
            <person name="Karaffa L."/>
            <person name="Karanyi Z."/>
            <person name="Krasevec N."/>
            <person name="Kuo A."/>
            <person name="Kusch H."/>
            <person name="LaButti K."/>
            <person name="Lagendijk E.L."/>
            <person name="Lapidus A."/>
            <person name="Levasseur A."/>
            <person name="Lindquist E."/>
            <person name="Lipzen A."/>
            <person name="Logrieco A.F."/>
            <person name="MacCabe A."/>
            <person name="Maekelae M.R."/>
            <person name="Malavazi I."/>
            <person name="Melin P."/>
            <person name="Meyer V."/>
            <person name="Mielnichuk N."/>
            <person name="Miskei M."/>
            <person name="Molnar A.P."/>
            <person name="Mule G."/>
            <person name="Ngan C.Y."/>
            <person name="Orejas M."/>
            <person name="Orosz E."/>
            <person name="Ouedraogo J.P."/>
            <person name="Overkamp K.M."/>
            <person name="Park H.-S."/>
            <person name="Perrone G."/>
            <person name="Piumi F."/>
            <person name="Punt P.J."/>
            <person name="Ram A.F."/>
            <person name="Ramon A."/>
            <person name="Rauscher S."/>
            <person name="Record E."/>
            <person name="Riano-Pachon D.M."/>
            <person name="Robert V."/>
            <person name="Roehrig J."/>
            <person name="Ruller R."/>
            <person name="Salamov A."/>
            <person name="Salih N.S."/>
            <person name="Samson R.A."/>
            <person name="Sandor E."/>
            <person name="Sanguinetti M."/>
            <person name="Schuetze T."/>
            <person name="Sepcic K."/>
            <person name="Shelest E."/>
            <person name="Sherlock G."/>
            <person name="Sophianopoulou V."/>
            <person name="Squina F.M."/>
            <person name="Sun H."/>
            <person name="Susca A."/>
            <person name="Todd R.B."/>
            <person name="Tsang A."/>
            <person name="Unkles S.E."/>
            <person name="van de Wiele N."/>
            <person name="van Rossen-Uffink D."/>
            <person name="Oliveira J.V."/>
            <person name="Vesth T.C."/>
            <person name="Visser J."/>
            <person name="Yu J.-H."/>
            <person name="Zhou M."/>
            <person name="Andersen M.R."/>
            <person name="Archer D.B."/>
            <person name="Baker S.E."/>
            <person name="Benoit I."/>
            <person name="Brakhage A.A."/>
            <person name="Braus G.H."/>
            <person name="Fischer R."/>
            <person name="Frisvad J.C."/>
            <person name="Goldman G.H."/>
            <person name="Houbraken J."/>
            <person name="Oakley B."/>
            <person name="Pocsi I."/>
            <person name="Scazzocchio C."/>
            <person name="Seiboth B."/>
            <person name="vanKuyk P.A."/>
            <person name="Wortman J."/>
            <person name="Dyer P.S."/>
            <person name="Grigoriev I.V."/>
        </authorList>
    </citation>
    <scope>NUCLEOTIDE SEQUENCE [LARGE SCALE GENOMIC DNA]</scope>
    <source>
        <strain evidence="2">CBS 506.65</strain>
    </source>
</reference>
<protein>
    <submittedName>
        <fullName evidence="1">Uncharacterized protein</fullName>
    </submittedName>
</protein>
<proteinExistence type="predicted"/>
<dbReference type="VEuPathDB" id="FungiDB:ASPZODRAFT_2109743"/>
<keyword evidence="2" id="KW-1185">Reference proteome</keyword>
<name>A0A1L9SE20_9EURO</name>
<evidence type="ECO:0000313" key="1">
    <source>
        <dbReference type="EMBL" id="OJJ45353.1"/>
    </source>
</evidence>
<organism evidence="1 2">
    <name type="scientific">Penicilliopsis zonata CBS 506.65</name>
    <dbReference type="NCBI Taxonomy" id="1073090"/>
    <lineage>
        <taxon>Eukaryota</taxon>
        <taxon>Fungi</taxon>
        <taxon>Dikarya</taxon>
        <taxon>Ascomycota</taxon>
        <taxon>Pezizomycotina</taxon>
        <taxon>Eurotiomycetes</taxon>
        <taxon>Eurotiomycetidae</taxon>
        <taxon>Eurotiales</taxon>
        <taxon>Aspergillaceae</taxon>
        <taxon>Penicilliopsis</taxon>
    </lineage>
</organism>
<dbReference type="RefSeq" id="XP_022579863.1">
    <property type="nucleotide sequence ID" value="XM_022727729.1"/>
</dbReference>
<dbReference type="AlphaFoldDB" id="A0A1L9SE20"/>
<dbReference type="EMBL" id="KV878345">
    <property type="protein sequence ID" value="OJJ45353.1"/>
    <property type="molecule type" value="Genomic_DNA"/>
</dbReference>
<dbReference type="OrthoDB" id="4526503at2759"/>
<gene>
    <name evidence="1" type="ORF">ASPZODRAFT_2109743</name>
</gene>